<dbReference type="RefSeq" id="XP_040791838.1">
    <property type="nucleotide sequence ID" value="XM_040936739.1"/>
</dbReference>
<proteinExistence type="predicted"/>
<evidence type="ECO:0000256" key="2">
    <source>
        <dbReference type="ARBA" id="ARBA00022553"/>
    </source>
</evidence>
<name>A0A9P4LBQ0_9PLEO</name>
<dbReference type="PANTHER" id="PTHR43439">
    <property type="entry name" value="PHENYLACETATE-COENZYME A LIGASE"/>
    <property type="match status" value="1"/>
</dbReference>
<dbReference type="InterPro" id="IPR051414">
    <property type="entry name" value="Adenylate-forming_Reductase"/>
</dbReference>
<dbReference type="AlphaFoldDB" id="A0A9P4LBQ0"/>
<dbReference type="PROSITE" id="PS00455">
    <property type="entry name" value="AMP_BINDING"/>
    <property type="match status" value="1"/>
</dbReference>
<keyword evidence="5" id="KW-1185">Reference proteome</keyword>
<dbReference type="Proteomes" id="UP000800039">
    <property type="component" value="Unassembled WGS sequence"/>
</dbReference>
<comment type="caution">
    <text evidence="4">The sequence shown here is derived from an EMBL/GenBank/DDBJ whole genome shotgun (WGS) entry which is preliminary data.</text>
</comment>
<dbReference type="GeneID" id="63853989"/>
<dbReference type="InterPro" id="IPR000873">
    <property type="entry name" value="AMP-dep_synth/lig_dom"/>
</dbReference>
<organism evidence="4 5">
    <name type="scientific">Cucurbitaria berberidis CBS 394.84</name>
    <dbReference type="NCBI Taxonomy" id="1168544"/>
    <lineage>
        <taxon>Eukaryota</taxon>
        <taxon>Fungi</taxon>
        <taxon>Dikarya</taxon>
        <taxon>Ascomycota</taxon>
        <taxon>Pezizomycotina</taxon>
        <taxon>Dothideomycetes</taxon>
        <taxon>Pleosporomycetidae</taxon>
        <taxon>Pleosporales</taxon>
        <taxon>Pleosporineae</taxon>
        <taxon>Cucurbitariaceae</taxon>
        <taxon>Cucurbitaria</taxon>
    </lineage>
</organism>
<evidence type="ECO:0000313" key="5">
    <source>
        <dbReference type="Proteomes" id="UP000800039"/>
    </source>
</evidence>
<accession>A0A9P4LBQ0</accession>
<evidence type="ECO:0000259" key="3">
    <source>
        <dbReference type="Pfam" id="PF00501"/>
    </source>
</evidence>
<keyword evidence="1" id="KW-0596">Phosphopantetheine</keyword>
<dbReference type="SUPFAM" id="SSF56801">
    <property type="entry name" value="Acetyl-CoA synthetase-like"/>
    <property type="match status" value="1"/>
</dbReference>
<dbReference type="Pfam" id="PF23562">
    <property type="entry name" value="AMP-binding_C_3"/>
    <property type="match status" value="1"/>
</dbReference>
<sequence>MAFWNTVLNSSDDILPYGRRLIPTIVDHNAKTQPDRACFSIPRSEVLQDGFRDISWRTYANAINKTAHFIQGKIGRSSSFETVMYLGFPDLRAFLVLVALIKTGHKALFSSYHNSLAAHTELIKKTTCAILLHTAGFPVSSILEKNRLESVCLPELEDLLSSVPNKPYPYNKTFDEAKHDPCYVVHTSGSTGMPKPVVWTHWMISTADNHHAVPDLDGRPALWASVLDTRKRNYCGWPLFNGSGLGVGLMEPCFNNTTAVMGPAQPVTADVFNDMLEYADIDAASCLPSTLEETARRPGVLAKLNKLKMIVYVGGSLSPDAGDAVSRYTNLHTLMGSTETNAVVQHSTDREDWAYICINSTYNGIEMRPVADLFELVYVRNVAYADFQGVFKAYPHLHEFSMQDLYSRHPTKPHHWRHEGRKDDIIVFRNGSKSNPMVHERMIASHPAVQHALVVGTGRDKLAVIIELRPEVYTGDVQKQRNLLKTIWPIIIQANNVVETYSQLEARYVMFAKPDKPFAVGLKGVVRRKATVDLYAEEIEELYASIASGGLKALFRTEGR</sequence>
<gene>
    <name evidence="4" type="ORF">K460DRAFT_404513</name>
</gene>
<evidence type="ECO:0000313" key="4">
    <source>
        <dbReference type="EMBL" id="KAF1849275.1"/>
    </source>
</evidence>
<feature type="domain" description="AMP-dependent synthetase/ligase" evidence="3">
    <location>
        <begin position="27"/>
        <end position="354"/>
    </location>
</feature>
<dbReference type="EMBL" id="ML976615">
    <property type="protein sequence ID" value="KAF1849275.1"/>
    <property type="molecule type" value="Genomic_DNA"/>
</dbReference>
<evidence type="ECO:0000256" key="1">
    <source>
        <dbReference type="ARBA" id="ARBA00022450"/>
    </source>
</evidence>
<reference evidence="4" key="1">
    <citation type="submission" date="2020-01" db="EMBL/GenBank/DDBJ databases">
        <authorList>
            <consortium name="DOE Joint Genome Institute"/>
            <person name="Haridas S."/>
            <person name="Albert R."/>
            <person name="Binder M."/>
            <person name="Bloem J."/>
            <person name="Labutti K."/>
            <person name="Salamov A."/>
            <person name="Andreopoulos B."/>
            <person name="Baker S.E."/>
            <person name="Barry K."/>
            <person name="Bills G."/>
            <person name="Bluhm B.H."/>
            <person name="Cannon C."/>
            <person name="Castanera R."/>
            <person name="Culley D.E."/>
            <person name="Daum C."/>
            <person name="Ezra D."/>
            <person name="Gonzalez J.B."/>
            <person name="Henrissat B."/>
            <person name="Kuo A."/>
            <person name="Liang C."/>
            <person name="Lipzen A."/>
            <person name="Lutzoni F."/>
            <person name="Magnuson J."/>
            <person name="Mondo S."/>
            <person name="Nolan M."/>
            <person name="Ohm R."/>
            <person name="Pangilinan J."/>
            <person name="Park H.-J."/>
            <person name="Ramirez L."/>
            <person name="Alfaro M."/>
            <person name="Sun H."/>
            <person name="Tritt A."/>
            <person name="Yoshinaga Y."/>
            <person name="Zwiers L.-H."/>
            <person name="Turgeon B.G."/>
            <person name="Goodwin S.B."/>
            <person name="Spatafora J.W."/>
            <person name="Crous P.W."/>
            <person name="Grigoriev I.V."/>
        </authorList>
    </citation>
    <scope>NUCLEOTIDE SEQUENCE</scope>
    <source>
        <strain evidence="4">CBS 394.84</strain>
    </source>
</reference>
<dbReference type="OrthoDB" id="429813at2759"/>
<dbReference type="Gene3D" id="3.40.50.12780">
    <property type="entry name" value="N-terminal domain of ligase-like"/>
    <property type="match status" value="1"/>
</dbReference>
<dbReference type="PANTHER" id="PTHR43439:SF2">
    <property type="entry name" value="ENZYME, PUTATIVE (JCVI)-RELATED"/>
    <property type="match status" value="1"/>
</dbReference>
<keyword evidence="2" id="KW-0597">Phosphoprotein</keyword>
<dbReference type="Pfam" id="PF00501">
    <property type="entry name" value="AMP-binding"/>
    <property type="match status" value="1"/>
</dbReference>
<protein>
    <submittedName>
        <fullName evidence="4">Acetyl-CoA synthetase-like protein</fullName>
    </submittedName>
</protein>
<dbReference type="InterPro" id="IPR042099">
    <property type="entry name" value="ANL_N_sf"/>
</dbReference>
<dbReference type="InterPro" id="IPR020845">
    <property type="entry name" value="AMP-binding_CS"/>
</dbReference>